<gene>
    <name evidence="1" type="ORF">J2S08_003767</name>
</gene>
<comment type="caution">
    <text evidence="1">The sequence shown here is derived from an EMBL/GenBank/DDBJ whole genome shotgun (WGS) entry which is preliminary data.</text>
</comment>
<accession>A0ABT9WX48</accession>
<keyword evidence="2" id="KW-1185">Reference proteome</keyword>
<proteinExistence type="predicted"/>
<protein>
    <submittedName>
        <fullName evidence="1">Uncharacterized protein</fullName>
    </submittedName>
</protein>
<sequence length="50" mass="5707">NAKVIKAGEILLVVKFHRLFHVRGGFCPNLFLYSLEGMMGGYFLFSNEKN</sequence>
<dbReference type="EMBL" id="JAUSTT010000028">
    <property type="protein sequence ID" value="MDQ0177876.1"/>
    <property type="molecule type" value="Genomic_DNA"/>
</dbReference>
<reference evidence="1 2" key="1">
    <citation type="submission" date="2023-07" db="EMBL/GenBank/DDBJ databases">
        <title>Genomic Encyclopedia of Type Strains, Phase IV (KMG-IV): sequencing the most valuable type-strain genomes for metagenomic binning, comparative biology and taxonomic classification.</title>
        <authorList>
            <person name="Goeker M."/>
        </authorList>
    </citation>
    <scope>NUCLEOTIDE SEQUENCE [LARGE SCALE GENOMIC DNA]</scope>
    <source>
        <strain evidence="1 2">DSM 23837</strain>
    </source>
</reference>
<organism evidence="1 2">
    <name type="scientific">Bacillus chungangensis</name>
    <dbReference type="NCBI Taxonomy" id="587633"/>
    <lineage>
        <taxon>Bacteria</taxon>
        <taxon>Bacillati</taxon>
        <taxon>Bacillota</taxon>
        <taxon>Bacilli</taxon>
        <taxon>Bacillales</taxon>
        <taxon>Bacillaceae</taxon>
        <taxon>Bacillus</taxon>
    </lineage>
</organism>
<feature type="non-terminal residue" evidence="1">
    <location>
        <position position="1"/>
    </location>
</feature>
<evidence type="ECO:0000313" key="2">
    <source>
        <dbReference type="Proteomes" id="UP001223586"/>
    </source>
</evidence>
<dbReference type="Proteomes" id="UP001223586">
    <property type="component" value="Unassembled WGS sequence"/>
</dbReference>
<evidence type="ECO:0000313" key="1">
    <source>
        <dbReference type="EMBL" id="MDQ0177876.1"/>
    </source>
</evidence>
<name>A0ABT9WX48_9BACI</name>